<proteinExistence type="predicted"/>
<evidence type="ECO:0000313" key="2">
    <source>
        <dbReference type="Proteomes" id="UP000735302"/>
    </source>
</evidence>
<dbReference type="EMBL" id="BLXT01002672">
    <property type="protein sequence ID" value="GFN96391.1"/>
    <property type="molecule type" value="Genomic_DNA"/>
</dbReference>
<gene>
    <name evidence="1" type="ORF">PoB_002289700</name>
</gene>
<evidence type="ECO:0000313" key="1">
    <source>
        <dbReference type="EMBL" id="GFN96391.1"/>
    </source>
</evidence>
<sequence>METLQFRIAFWGEKPSLRRKSGRLIMLEIRSTCSESHLGPDERPLRNWKSDCELQLRMNETKPDSRRYLQSQQSSEELPVCRYLAGTGHKRSLKVF</sequence>
<reference evidence="1 2" key="1">
    <citation type="journal article" date="2021" name="Elife">
        <title>Chloroplast acquisition without the gene transfer in kleptoplastic sea slugs, Plakobranchus ocellatus.</title>
        <authorList>
            <person name="Maeda T."/>
            <person name="Takahashi S."/>
            <person name="Yoshida T."/>
            <person name="Shimamura S."/>
            <person name="Takaki Y."/>
            <person name="Nagai Y."/>
            <person name="Toyoda A."/>
            <person name="Suzuki Y."/>
            <person name="Arimoto A."/>
            <person name="Ishii H."/>
            <person name="Satoh N."/>
            <person name="Nishiyama T."/>
            <person name="Hasebe M."/>
            <person name="Maruyama T."/>
            <person name="Minagawa J."/>
            <person name="Obokata J."/>
            <person name="Shigenobu S."/>
        </authorList>
    </citation>
    <scope>NUCLEOTIDE SEQUENCE [LARGE SCALE GENOMIC DNA]</scope>
</reference>
<comment type="caution">
    <text evidence="1">The sequence shown here is derived from an EMBL/GenBank/DDBJ whole genome shotgun (WGS) entry which is preliminary data.</text>
</comment>
<accession>A0AAV3ZMF7</accession>
<name>A0AAV3ZMF7_9GAST</name>
<dbReference type="Proteomes" id="UP000735302">
    <property type="component" value="Unassembled WGS sequence"/>
</dbReference>
<keyword evidence="2" id="KW-1185">Reference proteome</keyword>
<dbReference type="AlphaFoldDB" id="A0AAV3ZMF7"/>
<protein>
    <submittedName>
        <fullName evidence="1">Uncharacterized protein</fullName>
    </submittedName>
</protein>
<organism evidence="1 2">
    <name type="scientific">Plakobranchus ocellatus</name>
    <dbReference type="NCBI Taxonomy" id="259542"/>
    <lineage>
        <taxon>Eukaryota</taxon>
        <taxon>Metazoa</taxon>
        <taxon>Spiralia</taxon>
        <taxon>Lophotrochozoa</taxon>
        <taxon>Mollusca</taxon>
        <taxon>Gastropoda</taxon>
        <taxon>Heterobranchia</taxon>
        <taxon>Euthyneura</taxon>
        <taxon>Panpulmonata</taxon>
        <taxon>Sacoglossa</taxon>
        <taxon>Placobranchoidea</taxon>
        <taxon>Plakobranchidae</taxon>
        <taxon>Plakobranchus</taxon>
    </lineage>
</organism>